<sequence>MVGRVGECEELMEEEIKEQDRITKIVLFDTDIRYEGGVFIHNSPPAARTVFKEMNDQLPENSEFYAAIEGSIAMNEMLWEIYDMVNEVFPNTAESKEAFERKWRNGQRPNRRTLNRRILTHEQKLAKKMKKFRHHESTSM</sequence>
<dbReference type="Proteomes" id="UP000271162">
    <property type="component" value="Unassembled WGS sequence"/>
</dbReference>
<organism evidence="3">
    <name type="scientific">Nippostrongylus brasiliensis</name>
    <name type="common">Rat hookworm</name>
    <dbReference type="NCBI Taxonomy" id="27835"/>
    <lineage>
        <taxon>Eukaryota</taxon>
        <taxon>Metazoa</taxon>
        <taxon>Ecdysozoa</taxon>
        <taxon>Nematoda</taxon>
        <taxon>Chromadorea</taxon>
        <taxon>Rhabditida</taxon>
        <taxon>Rhabditina</taxon>
        <taxon>Rhabditomorpha</taxon>
        <taxon>Strongyloidea</taxon>
        <taxon>Heligmosomidae</taxon>
        <taxon>Nippostrongylus</taxon>
    </lineage>
</organism>
<reference evidence="3" key="1">
    <citation type="submission" date="2017-02" db="UniProtKB">
        <authorList>
            <consortium name="WormBaseParasite"/>
        </authorList>
    </citation>
    <scope>IDENTIFICATION</scope>
</reference>
<keyword evidence="2" id="KW-1185">Reference proteome</keyword>
<reference evidence="1 2" key="2">
    <citation type="submission" date="2018-11" db="EMBL/GenBank/DDBJ databases">
        <authorList>
            <consortium name="Pathogen Informatics"/>
        </authorList>
    </citation>
    <scope>NUCLEOTIDE SEQUENCE [LARGE SCALE GENOMIC DNA]</scope>
</reference>
<evidence type="ECO:0000313" key="2">
    <source>
        <dbReference type="Proteomes" id="UP000271162"/>
    </source>
</evidence>
<evidence type="ECO:0000313" key="1">
    <source>
        <dbReference type="EMBL" id="VDL87080.1"/>
    </source>
</evidence>
<proteinExistence type="predicted"/>
<protein>
    <submittedName>
        <fullName evidence="3">Prohead core protein</fullName>
    </submittedName>
</protein>
<name>A0A0N4YYK2_NIPBR</name>
<dbReference type="WBParaSite" id="NBR_0002232401-mRNA-1">
    <property type="protein sequence ID" value="NBR_0002232401-mRNA-1"/>
    <property type="gene ID" value="NBR_0002232401"/>
</dbReference>
<accession>A0A0N4YYK2</accession>
<dbReference type="EMBL" id="UYSL01027798">
    <property type="protein sequence ID" value="VDL87080.1"/>
    <property type="molecule type" value="Genomic_DNA"/>
</dbReference>
<gene>
    <name evidence="1" type="ORF">NBR_LOCUS22325</name>
</gene>
<evidence type="ECO:0000313" key="3">
    <source>
        <dbReference type="WBParaSite" id="NBR_0002232401-mRNA-1"/>
    </source>
</evidence>
<dbReference type="AlphaFoldDB" id="A0A0N4YYK2"/>